<dbReference type="GO" id="GO:0005634">
    <property type="term" value="C:nucleus"/>
    <property type="evidence" value="ECO:0007669"/>
    <property type="project" value="UniProtKB-SubCell"/>
</dbReference>
<evidence type="ECO:0000256" key="2">
    <source>
        <dbReference type="ARBA" id="ARBA00023163"/>
    </source>
</evidence>
<organism evidence="5 6">
    <name type="scientific">Artemisia annua</name>
    <name type="common">Sweet wormwood</name>
    <dbReference type="NCBI Taxonomy" id="35608"/>
    <lineage>
        <taxon>Eukaryota</taxon>
        <taxon>Viridiplantae</taxon>
        <taxon>Streptophyta</taxon>
        <taxon>Embryophyta</taxon>
        <taxon>Tracheophyta</taxon>
        <taxon>Spermatophyta</taxon>
        <taxon>Magnoliopsida</taxon>
        <taxon>eudicotyledons</taxon>
        <taxon>Gunneridae</taxon>
        <taxon>Pentapetalae</taxon>
        <taxon>asterids</taxon>
        <taxon>campanulids</taxon>
        <taxon>Asterales</taxon>
        <taxon>Asteraceae</taxon>
        <taxon>Asteroideae</taxon>
        <taxon>Anthemideae</taxon>
        <taxon>Artemisiinae</taxon>
        <taxon>Artemisia</taxon>
    </lineage>
</organism>
<comment type="caution">
    <text evidence="5">The sequence shown here is derived from an EMBL/GenBank/DDBJ whole genome shotgun (WGS) entry which is preliminary data.</text>
</comment>
<feature type="compositionally biased region" description="Basic and acidic residues" evidence="4">
    <location>
        <begin position="1"/>
        <end position="10"/>
    </location>
</feature>
<dbReference type="Proteomes" id="UP000245207">
    <property type="component" value="Unassembled WGS sequence"/>
</dbReference>
<feature type="region of interest" description="Disordered" evidence="4">
    <location>
        <begin position="1"/>
        <end position="29"/>
    </location>
</feature>
<evidence type="ECO:0000256" key="4">
    <source>
        <dbReference type="SAM" id="MobiDB-lite"/>
    </source>
</evidence>
<dbReference type="GO" id="GO:0004386">
    <property type="term" value="F:helicase activity"/>
    <property type="evidence" value="ECO:0007669"/>
    <property type="project" value="UniProtKB-KW"/>
</dbReference>
<evidence type="ECO:0000256" key="1">
    <source>
        <dbReference type="ARBA" id="ARBA00023015"/>
    </source>
</evidence>
<dbReference type="AlphaFoldDB" id="A0A2U1P448"/>
<accession>A0A2U1P448</accession>
<dbReference type="GO" id="GO:0003700">
    <property type="term" value="F:DNA-binding transcription factor activity"/>
    <property type="evidence" value="ECO:0007669"/>
    <property type="project" value="InterPro"/>
</dbReference>
<protein>
    <submittedName>
        <fullName evidence="5">DNA helicase Pif1-like protein</fullName>
    </submittedName>
</protein>
<keyword evidence="3" id="KW-0539">Nucleus</keyword>
<keyword evidence="5" id="KW-0067">ATP-binding</keyword>
<dbReference type="Gene3D" id="1.10.10.60">
    <property type="entry name" value="Homeodomain-like"/>
    <property type="match status" value="2"/>
</dbReference>
<keyword evidence="5" id="KW-0547">Nucleotide-binding</keyword>
<dbReference type="PANTHER" id="PTHR31003:SF3">
    <property type="entry name" value="HOMEODOMAIN-LIKE SUPERFAMILY PROTEIN-RELATED"/>
    <property type="match status" value="1"/>
</dbReference>
<keyword evidence="2" id="KW-0804">Transcription</keyword>
<evidence type="ECO:0000256" key="3">
    <source>
        <dbReference type="ARBA" id="ARBA00023242"/>
    </source>
</evidence>
<gene>
    <name evidence="5" type="ORF">CTI12_AA195430</name>
</gene>
<dbReference type="NCBIfam" id="TIGR01557">
    <property type="entry name" value="myb_SHAQKYF"/>
    <property type="match status" value="2"/>
</dbReference>
<proteinExistence type="predicted"/>
<dbReference type="GO" id="GO:0003677">
    <property type="term" value="F:DNA binding"/>
    <property type="evidence" value="ECO:0007669"/>
    <property type="project" value="UniProtKB-KW"/>
</dbReference>
<dbReference type="InterPro" id="IPR009057">
    <property type="entry name" value="Homeodomain-like_sf"/>
</dbReference>
<keyword evidence="5" id="KW-0347">Helicase</keyword>
<sequence length="532" mass="62310">MNTSKKENYKRTKQQALTQKETTNKKQKRKTWNASLDKKFIDIVVKLGGSQAAIPKKIIEHMKDDDITIWEIQKHLQIFRRKTNIVDIFVKTNQQPSFVDTQDWTQQMLYYFKERWEEEGRRKKQTTHDVAVVNTTEITVQNNTNMSKPMSKKRKKQNNVICDKSKETKKQVADKSFLSTIIHLCNYKRVTYIEITFQKYTTWSWEMCKKFIHIVVELGGCQDATPKRIIQHMKEDNVTLSEVQNHFKKFKAKTKMVDNYVINNQQPTISETTKWSEEMLYYFQESCESRQGTQDQIPAEYKGISKEYIDIGDPTQACKSCKAKIWRGETKTKGIKEEDSFSMCCKKGEVEIPKMATPPKELLELYTGNDKISKRSSSEKPSEKVEKQDLLIAQKIKKILDKNNPLVQKFRMVGDRIEGLVLDRDVILNIALVKIDQLLRSRGKSLNDIQHMPVPDYRNKQDWSNPLIQEELSFKKKDMEEEHASLPKSRCNCVDYGFRQVNRVRMSRYRRVAFTALSKMVLTSDIDEACSV</sequence>
<reference evidence="5 6" key="1">
    <citation type="journal article" date="2018" name="Mol. Plant">
        <title>The genome of Artemisia annua provides insight into the evolution of Asteraceae family and artemisinin biosynthesis.</title>
        <authorList>
            <person name="Shen Q."/>
            <person name="Zhang L."/>
            <person name="Liao Z."/>
            <person name="Wang S."/>
            <person name="Yan T."/>
            <person name="Shi P."/>
            <person name="Liu M."/>
            <person name="Fu X."/>
            <person name="Pan Q."/>
            <person name="Wang Y."/>
            <person name="Lv Z."/>
            <person name="Lu X."/>
            <person name="Zhang F."/>
            <person name="Jiang W."/>
            <person name="Ma Y."/>
            <person name="Chen M."/>
            <person name="Hao X."/>
            <person name="Li L."/>
            <person name="Tang Y."/>
            <person name="Lv G."/>
            <person name="Zhou Y."/>
            <person name="Sun X."/>
            <person name="Brodelius P.E."/>
            <person name="Rose J.K.C."/>
            <person name="Tang K."/>
        </authorList>
    </citation>
    <scope>NUCLEOTIDE SEQUENCE [LARGE SCALE GENOMIC DNA]</scope>
    <source>
        <strain evidence="6">cv. Huhao1</strain>
        <tissue evidence="5">Leaf</tissue>
    </source>
</reference>
<dbReference type="PANTHER" id="PTHR31003">
    <property type="entry name" value="MYB FAMILY TRANSCRIPTION FACTOR"/>
    <property type="match status" value="1"/>
</dbReference>
<dbReference type="EMBL" id="PKPP01001710">
    <property type="protein sequence ID" value="PWA80545.1"/>
    <property type="molecule type" value="Genomic_DNA"/>
</dbReference>
<dbReference type="InterPro" id="IPR044787">
    <property type="entry name" value="HHO5-like"/>
</dbReference>
<dbReference type="SUPFAM" id="SSF46689">
    <property type="entry name" value="Homeodomain-like"/>
    <property type="match status" value="2"/>
</dbReference>
<dbReference type="InterPro" id="IPR006447">
    <property type="entry name" value="Myb_dom_plants"/>
</dbReference>
<name>A0A2U1P448_ARTAN</name>
<keyword evidence="5" id="KW-0378">Hydrolase</keyword>
<evidence type="ECO:0000313" key="5">
    <source>
        <dbReference type="EMBL" id="PWA80545.1"/>
    </source>
</evidence>
<keyword evidence="1" id="KW-0805">Transcription regulation</keyword>
<evidence type="ECO:0000313" key="6">
    <source>
        <dbReference type="Proteomes" id="UP000245207"/>
    </source>
</evidence>
<keyword evidence="6" id="KW-1185">Reference proteome</keyword>